<dbReference type="PIRSF" id="PIRSF000103">
    <property type="entry name" value="HIBADH"/>
    <property type="match status" value="1"/>
</dbReference>
<dbReference type="Pfam" id="PF14833">
    <property type="entry name" value="NAD_binding_11"/>
    <property type="match status" value="1"/>
</dbReference>
<dbReference type="SUPFAM" id="SSF48179">
    <property type="entry name" value="6-phosphogluconate dehydrogenase C-terminal domain-like"/>
    <property type="match status" value="1"/>
</dbReference>
<reference evidence="11 12" key="1">
    <citation type="submission" date="2015-07" db="EMBL/GenBank/DDBJ databases">
        <title>Comparative genomics of the Sigatoka disease complex on banana suggests a link between parallel evolutionary changes in Pseudocercospora fijiensis and Pseudocercospora eumusae and increased virulence on the banana host.</title>
        <authorList>
            <person name="Chang T.-C."/>
            <person name="Salvucci A."/>
            <person name="Crous P.W."/>
            <person name="Stergiopoulos I."/>
        </authorList>
    </citation>
    <scope>NUCLEOTIDE SEQUENCE [LARGE SCALE GENOMIC DNA]</scope>
    <source>
        <strain evidence="11 12">CBS 116634</strain>
    </source>
</reference>
<comment type="catalytic activity">
    <reaction evidence="7">
        <text>3-hydroxy-2-methylpropanoate + NAD(+) = 2-methyl-3-oxopropanoate + NADH + H(+)</text>
        <dbReference type="Rhea" id="RHEA:17681"/>
        <dbReference type="ChEBI" id="CHEBI:11805"/>
        <dbReference type="ChEBI" id="CHEBI:15378"/>
        <dbReference type="ChEBI" id="CHEBI:57540"/>
        <dbReference type="ChEBI" id="CHEBI:57700"/>
        <dbReference type="ChEBI" id="CHEBI:57945"/>
        <dbReference type="EC" id="1.1.1.31"/>
    </reaction>
</comment>
<sequence>MESNGGAQLPTGTYGFVGLGNMGYGMAMNVRKKMPSASTLVVCELDQARKKGFCSEAKQYGKVETADTPKEVAERCDTIITSLPHGTAVSKVFTDSSTGLLAASKSSTPKFFLETSTIEVSTSLQVLKAVEDSGQGLFLDAPVSGGIPPAANGTLTFMVGGRKELFDQASPVMSLMGTKLFHCGKAGAGLATKQINNYIAYCSYIALCEGMNTGLKYGLDPKVLNDVINASSGCCWNSLHMNPVKGVQPDSSASRDFKGGFKVELAKGVTDMAVQLMDEVGAKHVFGDVMKDIFARAVKNPLCAGQESRSVWRLFTEDDGKHLGKTKID</sequence>
<dbReference type="AlphaFoldDB" id="A0A139INJ0"/>
<dbReference type="GO" id="GO:0006574">
    <property type="term" value="P:L-valine catabolic process"/>
    <property type="evidence" value="ECO:0007669"/>
    <property type="project" value="TreeGrafter"/>
</dbReference>
<dbReference type="InterPro" id="IPR013328">
    <property type="entry name" value="6PGD_dom2"/>
</dbReference>
<feature type="domain" description="6-phosphogluconate dehydrogenase NADP-binding" evidence="9">
    <location>
        <begin position="14"/>
        <end position="184"/>
    </location>
</feature>
<evidence type="ECO:0000256" key="1">
    <source>
        <dbReference type="ARBA" id="ARBA00005109"/>
    </source>
</evidence>
<dbReference type="GO" id="GO:0005739">
    <property type="term" value="C:mitochondrion"/>
    <property type="evidence" value="ECO:0007669"/>
    <property type="project" value="TreeGrafter"/>
</dbReference>
<keyword evidence="4" id="KW-0101">Branched-chain amino acid catabolism</keyword>
<evidence type="ECO:0000256" key="6">
    <source>
        <dbReference type="ARBA" id="ARBA00023027"/>
    </source>
</evidence>
<evidence type="ECO:0000313" key="12">
    <source>
        <dbReference type="Proteomes" id="UP000073492"/>
    </source>
</evidence>
<dbReference type="InterPro" id="IPR006115">
    <property type="entry name" value="6PGDH_NADP-bd"/>
</dbReference>
<dbReference type="EC" id="1.1.1.31" evidence="3"/>
<dbReference type="GO" id="GO:0050661">
    <property type="term" value="F:NADP binding"/>
    <property type="evidence" value="ECO:0007669"/>
    <property type="project" value="InterPro"/>
</dbReference>
<evidence type="ECO:0000259" key="10">
    <source>
        <dbReference type="Pfam" id="PF14833"/>
    </source>
</evidence>
<dbReference type="Gene3D" id="1.10.1040.10">
    <property type="entry name" value="N-(1-d-carboxylethyl)-l-norvaline Dehydrogenase, domain 2"/>
    <property type="match status" value="1"/>
</dbReference>
<comment type="pathway">
    <text evidence="1">Amino-acid degradation; L-valine degradation.</text>
</comment>
<keyword evidence="12" id="KW-1185">Reference proteome</keyword>
<dbReference type="InterPro" id="IPR029154">
    <property type="entry name" value="HIBADH-like_NADP-bd"/>
</dbReference>
<evidence type="ECO:0000256" key="3">
    <source>
        <dbReference type="ARBA" id="ARBA00012991"/>
    </source>
</evidence>
<dbReference type="Gene3D" id="3.40.50.720">
    <property type="entry name" value="NAD(P)-binding Rossmann-like Domain"/>
    <property type="match status" value="1"/>
</dbReference>
<dbReference type="PANTHER" id="PTHR22981">
    <property type="entry name" value="3-HYDROXYISOBUTYRATE DEHYDROGENASE-RELATED"/>
    <property type="match status" value="1"/>
</dbReference>
<dbReference type="GO" id="GO:0008442">
    <property type="term" value="F:3-hydroxyisobutyrate dehydrogenase activity"/>
    <property type="evidence" value="ECO:0007669"/>
    <property type="project" value="UniProtKB-EC"/>
</dbReference>
<keyword evidence="5" id="KW-0560">Oxidoreductase</keyword>
<feature type="active site" evidence="8">
    <location>
        <position position="193"/>
    </location>
</feature>
<proteinExistence type="inferred from homology"/>
<evidence type="ECO:0000313" key="11">
    <source>
        <dbReference type="EMBL" id="KXT16124.1"/>
    </source>
</evidence>
<keyword evidence="6" id="KW-0520">NAD</keyword>
<dbReference type="PROSITE" id="PS00895">
    <property type="entry name" value="3_HYDROXYISOBUT_DH"/>
    <property type="match status" value="1"/>
</dbReference>
<protein>
    <recommendedName>
        <fullName evidence="3">3-hydroxyisobutyrate dehydrogenase</fullName>
        <ecNumber evidence="3">1.1.1.31</ecNumber>
    </recommendedName>
</protein>
<evidence type="ECO:0000256" key="4">
    <source>
        <dbReference type="ARBA" id="ARBA00022456"/>
    </source>
</evidence>
<dbReference type="PANTHER" id="PTHR22981:SF7">
    <property type="entry name" value="3-HYDROXYISOBUTYRATE DEHYDROGENASE, MITOCHONDRIAL"/>
    <property type="match status" value="1"/>
</dbReference>
<dbReference type="Proteomes" id="UP000073492">
    <property type="component" value="Unassembled WGS sequence"/>
</dbReference>
<dbReference type="GO" id="GO:0051287">
    <property type="term" value="F:NAD binding"/>
    <property type="evidence" value="ECO:0007669"/>
    <property type="project" value="InterPro"/>
</dbReference>
<dbReference type="InterPro" id="IPR036291">
    <property type="entry name" value="NAD(P)-bd_dom_sf"/>
</dbReference>
<feature type="domain" description="3-hydroxyisobutyrate dehydrogenase-like NAD-binding" evidence="10">
    <location>
        <begin position="187"/>
        <end position="300"/>
    </location>
</feature>
<dbReference type="STRING" id="113226.A0A139INJ0"/>
<organism evidence="11 12">
    <name type="scientific">Pseudocercospora musae</name>
    <dbReference type="NCBI Taxonomy" id="113226"/>
    <lineage>
        <taxon>Eukaryota</taxon>
        <taxon>Fungi</taxon>
        <taxon>Dikarya</taxon>
        <taxon>Ascomycota</taxon>
        <taxon>Pezizomycotina</taxon>
        <taxon>Dothideomycetes</taxon>
        <taxon>Dothideomycetidae</taxon>
        <taxon>Mycosphaerellales</taxon>
        <taxon>Mycosphaerellaceae</taxon>
        <taxon>Pseudocercospora</taxon>
    </lineage>
</organism>
<evidence type="ECO:0000256" key="7">
    <source>
        <dbReference type="ARBA" id="ARBA00049197"/>
    </source>
</evidence>
<dbReference type="EMBL" id="LFZO01000044">
    <property type="protein sequence ID" value="KXT16124.1"/>
    <property type="molecule type" value="Genomic_DNA"/>
</dbReference>
<dbReference type="Pfam" id="PF03446">
    <property type="entry name" value="NAD_binding_2"/>
    <property type="match status" value="1"/>
</dbReference>
<dbReference type="InterPro" id="IPR008927">
    <property type="entry name" value="6-PGluconate_DH-like_C_sf"/>
</dbReference>
<accession>A0A139INJ0</accession>
<evidence type="ECO:0000256" key="2">
    <source>
        <dbReference type="ARBA" id="ARBA00006013"/>
    </source>
</evidence>
<comment type="caution">
    <text evidence="11">The sequence shown here is derived from an EMBL/GenBank/DDBJ whole genome shotgun (WGS) entry which is preliminary data.</text>
</comment>
<dbReference type="InterPro" id="IPR002204">
    <property type="entry name" value="3-OH-isobutyrate_DH-rel_CS"/>
</dbReference>
<comment type="similarity">
    <text evidence="2">Belongs to the HIBADH-related family. 3-hydroxyisobutyrate dehydrogenase subfamily.</text>
</comment>
<dbReference type="SUPFAM" id="SSF51735">
    <property type="entry name" value="NAD(P)-binding Rossmann-fold domains"/>
    <property type="match status" value="1"/>
</dbReference>
<evidence type="ECO:0000256" key="5">
    <source>
        <dbReference type="ARBA" id="ARBA00023002"/>
    </source>
</evidence>
<evidence type="ECO:0000259" key="9">
    <source>
        <dbReference type="Pfam" id="PF03446"/>
    </source>
</evidence>
<dbReference type="OrthoDB" id="21615at2759"/>
<evidence type="ECO:0000256" key="8">
    <source>
        <dbReference type="PIRSR" id="PIRSR000103-1"/>
    </source>
</evidence>
<gene>
    <name evidence="11" type="ORF">AC579_5073</name>
</gene>
<name>A0A139INJ0_9PEZI</name>
<dbReference type="InterPro" id="IPR015815">
    <property type="entry name" value="HIBADH-related"/>
</dbReference>